<gene>
    <name evidence="1" type="ORF">GEV33_000323</name>
</gene>
<evidence type="ECO:0000313" key="1">
    <source>
        <dbReference type="EMBL" id="KAH0822468.1"/>
    </source>
</evidence>
<protein>
    <submittedName>
        <fullName evidence="1">Uncharacterized protein</fullName>
    </submittedName>
</protein>
<organism evidence="1 2">
    <name type="scientific">Tenebrio molitor</name>
    <name type="common">Yellow mealworm beetle</name>
    <dbReference type="NCBI Taxonomy" id="7067"/>
    <lineage>
        <taxon>Eukaryota</taxon>
        <taxon>Metazoa</taxon>
        <taxon>Ecdysozoa</taxon>
        <taxon>Arthropoda</taxon>
        <taxon>Hexapoda</taxon>
        <taxon>Insecta</taxon>
        <taxon>Pterygota</taxon>
        <taxon>Neoptera</taxon>
        <taxon>Endopterygota</taxon>
        <taxon>Coleoptera</taxon>
        <taxon>Polyphaga</taxon>
        <taxon>Cucujiformia</taxon>
        <taxon>Tenebrionidae</taxon>
        <taxon>Tenebrio</taxon>
    </lineage>
</organism>
<dbReference type="AlphaFoldDB" id="A0A8J6HZR1"/>
<keyword evidence="2" id="KW-1185">Reference proteome</keyword>
<evidence type="ECO:0000313" key="2">
    <source>
        <dbReference type="Proteomes" id="UP000719412"/>
    </source>
</evidence>
<dbReference type="EMBL" id="JABDTM020002057">
    <property type="protein sequence ID" value="KAH0822468.1"/>
    <property type="molecule type" value="Genomic_DNA"/>
</dbReference>
<accession>A0A8J6HZR1</accession>
<reference evidence="1" key="2">
    <citation type="submission" date="2021-08" db="EMBL/GenBank/DDBJ databases">
        <authorList>
            <person name="Eriksson T."/>
        </authorList>
    </citation>
    <scope>NUCLEOTIDE SEQUENCE</scope>
    <source>
        <strain evidence="1">Stoneville</strain>
        <tissue evidence="1">Whole head</tissue>
    </source>
</reference>
<comment type="caution">
    <text evidence="1">The sequence shown here is derived from an EMBL/GenBank/DDBJ whole genome shotgun (WGS) entry which is preliminary data.</text>
</comment>
<name>A0A8J6HZR1_TENMO</name>
<reference evidence="1" key="1">
    <citation type="journal article" date="2020" name="J Insects Food Feed">
        <title>The yellow mealworm (Tenebrio molitor) genome: a resource for the emerging insects as food and feed industry.</title>
        <authorList>
            <person name="Eriksson T."/>
            <person name="Andere A."/>
            <person name="Kelstrup H."/>
            <person name="Emery V."/>
            <person name="Picard C."/>
        </authorList>
    </citation>
    <scope>NUCLEOTIDE SEQUENCE</scope>
    <source>
        <strain evidence="1">Stoneville</strain>
        <tissue evidence="1">Whole head</tissue>
    </source>
</reference>
<dbReference type="Proteomes" id="UP000719412">
    <property type="component" value="Unassembled WGS sequence"/>
</dbReference>
<proteinExistence type="predicted"/>
<sequence>MAPCEPDGDEFLVTAVVVTVGSASNQKNDHAFEIPVFRNSFVDSPGSIGLRTAVASFIPGSSSQDTATSLPMRLHQKQINYSTGKTLSKSSRLVDLTGEYDLCGLLLPCSSAAQHRPR</sequence>